<dbReference type="AlphaFoldDB" id="A0A1H1XWD3"/>
<evidence type="ECO:0000256" key="1">
    <source>
        <dbReference type="SAM" id="MobiDB-lite"/>
    </source>
</evidence>
<sequence length="55" mass="6219">MRLRHDRESEQSWQLCAGVRPNGDTRARSSQLWENGPKTGVHSRMIVSSITPIDA</sequence>
<accession>A0A1H1XWD3</accession>
<protein>
    <submittedName>
        <fullName evidence="2">Uncharacterized protein</fullName>
    </submittedName>
</protein>
<feature type="compositionally biased region" description="Basic and acidic residues" evidence="1">
    <location>
        <begin position="1"/>
        <end position="10"/>
    </location>
</feature>
<dbReference type="Proteomes" id="UP000199700">
    <property type="component" value="Chromosome"/>
</dbReference>
<dbReference type="STRING" id="629680.SAMN04489751_3857"/>
<gene>
    <name evidence="2" type="ORF">SAMN04489751_3857</name>
</gene>
<evidence type="ECO:0000313" key="3">
    <source>
        <dbReference type="Proteomes" id="UP000199700"/>
    </source>
</evidence>
<name>A0A1H1XWD3_BRESA</name>
<proteinExistence type="predicted"/>
<organism evidence="2 3">
    <name type="scientific">Brevibacterium sandarakinum</name>
    <dbReference type="NCBI Taxonomy" id="629680"/>
    <lineage>
        <taxon>Bacteria</taxon>
        <taxon>Bacillati</taxon>
        <taxon>Actinomycetota</taxon>
        <taxon>Actinomycetes</taxon>
        <taxon>Micrococcales</taxon>
        <taxon>Brevibacteriaceae</taxon>
        <taxon>Brevibacterium</taxon>
    </lineage>
</organism>
<dbReference type="EMBL" id="LT629739">
    <property type="protein sequence ID" value="SDT13076.1"/>
    <property type="molecule type" value="Genomic_DNA"/>
</dbReference>
<evidence type="ECO:0000313" key="2">
    <source>
        <dbReference type="EMBL" id="SDT13076.1"/>
    </source>
</evidence>
<feature type="region of interest" description="Disordered" evidence="1">
    <location>
        <begin position="1"/>
        <end position="38"/>
    </location>
</feature>
<reference evidence="2" key="1">
    <citation type="submission" date="2016-10" db="EMBL/GenBank/DDBJ databases">
        <authorList>
            <person name="Varghese N."/>
            <person name="Submissions S."/>
        </authorList>
    </citation>
    <scope>NUCLEOTIDE SEQUENCE [LARGE SCALE GENOMIC DNA]</scope>
    <source>
        <strain evidence="2">DSM 22082</strain>
    </source>
</reference>
<keyword evidence="3" id="KW-1185">Reference proteome</keyword>